<dbReference type="InterPro" id="IPR029903">
    <property type="entry name" value="RmlD-like-bd"/>
</dbReference>
<dbReference type="InterPro" id="IPR036291">
    <property type="entry name" value="NAD(P)-bd_dom_sf"/>
</dbReference>
<name>A0ABV6LQ50_9BACI</name>
<accession>A0ABV6LQ50</accession>
<dbReference type="EMBL" id="JBHLTP010000011">
    <property type="protein sequence ID" value="MFC0524545.1"/>
    <property type="molecule type" value="Genomic_DNA"/>
</dbReference>
<protein>
    <recommendedName>
        <fullName evidence="2">dTDP-4-dehydrorhamnose reductase</fullName>
        <ecNumber evidence="2">1.1.1.133</ecNumber>
    </recommendedName>
</protein>
<evidence type="ECO:0000313" key="5">
    <source>
        <dbReference type="Proteomes" id="UP001589836"/>
    </source>
</evidence>
<comment type="function">
    <text evidence="2">Catalyzes the reduction of dTDP-6-deoxy-L-lyxo-4-hexulose to yield dTDP-L-rhamnose.</text>
</comment>
<sequence length="284" mass="31419">MGEYVIIVVTGANGQLGKRLVNQLKQKHTVVGLGKEELNVTNKDEIDYQLAAIKPELIIHAAAYTAVDLCEVNRVLAFDVNSLGAGYVAQAAQSIGARMIYISSDYVFDGYKGVPYVEEDIPRPLSIYGLSKKLGEQLTMMSGNFMVVRTSWLYGHGGKNFVTTMLRLARAQQPISVVHDQFGSPTYINDLVDAIEYMLAAPCGVYHVTNSGSCSWYEFAEHIWREAGYNPEMITPISTSEYGAKAVRPAYSVLATSKLVQTGLSELRQWDQALTDFVRKEQSL</sequence>
<keyword evidence="5" id="KW-1185">Reference proteome</keyword>
<evidence type="ECO:0000256" key="1">
    <source>
        <dbReference type="ARBA" id="ARBA00010944"/>
    </source>
</evidence>
<reference evidence="4 5" key="1">
    <citation type="submission" date="2024-09" db="EMBL/GenBank/DDBJ databases">
        <authorList>
            <person name="Sun Q."/>
            <person name="Mori K."/>
        </authorList>
    </citation>
    <scope>NUCLEOTIDE SEQUENCE [LARGE SCALE GENOMIC DNA]</scope>
    <source>
        <strain evidence="4 5">NCAIM B.02529</strain>
    </source>
</reference>
<dbReference type="Pfam" id="PF04321">
    <property type="entry name" value="RmlD_sub_bind"/>
    <property type="match status" value="1"/>
</dbReference>
<keyword evidence="2 4" id="KW-0560">Oxidoreductase</keyword>
<dbReference type="SUPFAM" id="SSF51735">
    <property type="entry name" value="NAD(P)-binding Rossmann-fold domains"/>
    <property type="match status" value="1"/>
</dbReference>
<dbReference type="NCBIfam" id="TIGR01214">
    <property type="entry name" value="rmlD"/>
    <property type="match status" value="1"/>
</dbReference>
<evidence type="ECO:0000313" key="4">
    <source>
        <dbReference type="EMBL" id="MFC0524545.1"/>
    </source>
</evidence>
<dbReference type="Gene3D" id="3.90.25.10">
    <property type="entry name" value="UDP-galactose 4-epimerase, domain 1"/>
    <property type="match status" value="1"/>
</dbReference>
<comment type="caution">
    <text evidence="4">The sequence shown here is derived from an EMBL/GenBank/DDBJ whole genome shotgun (WGS) entry which is preliminary data.</text>
</comment>
<feature type="domain" description="RmlD-like substrate binding" evidence="3">
    <location>
        <begin position="7"/>
        <end position="281"/>
    </location>
</feature>
<dbReference type="InterPro" id="IPR005913">
    <property type="entry name" value="dTDP_dehydrorham_reduct"/>
</dbReference>
<keyword evidence="2" id="KW-0521">NADP</keyword>
<dbReference type="Proteomes" id="UP001589836">
    <property type="component" value="Unassembled WGS sequence"/>
</dbReference>
<gene>
    <name evidence="4" type="primary">rfbD</name>
    <name evidence="4" type="ORF">ACFFGV_13295</name>
</gene>
<dbReference type="GO" id="GO:0008831">
    <property type="term" value="F:dTDP-4-dehydrorhamnose reductase activity"/>
    <property type="evidence" value="ECO:0007669"/>
    <property type="project" value="UniProtKB-EC"/>
</dbReference>
<organism evidence="4 5">
    <name type="scientific">Pontibacillus salicampi</name>
    <dbReference type="NCBI Taxonomy" id="1449801"/>
    <lineage>
        <taxon>Bacteria</taxon>
        <taxon>Bacillati</taxon>
        <taxon>Bacillota</taxon>
        <taxon>Bacilli</taxon>
        <taxon>Bacillales</taxon>
        <taxon>Bacillaceae</taxon>
        <taxon>Pontibacillus</taxon>
    </lineage>
</organism>
<proteinExistence type="inferred from homology"/>
<evidence type="ECO:0000259" key="3">
    <source>
        <dbReference type="Pfam" id="PF04321"/>
    </source>
</evidence>
<comment type="pathway">
    <text evidence="2">Carbohydrate biosynthesis; dTDP-L-rhamnose biosynthesis.</text>
</comment>
<evidence type="ECO:0000256" key="2">
    <source>
        <dbReference type="RuleBase" id="RU364082"/>
    </source>
</evidence>
<dbReference type="PANTHER" id="PTHR10491">
    <property type="entry name" value="DTDP-4-DEHYDRORHAMNOSE REDUCTASE"/>
    <property type="match status" value="1"/>
</dbReference>
<dbReference type="Gene3D" id="3.40.50.720">
    <property type="entry name" value="NAD(P)-binding Rossmann-like Domain"/>
    <property type="match status" value="1"/>
</dbReference>
<dbReference type="CDD" id="cd05254">
    <property type="entry name" value="dTDP_HR_like_SDR_e"/>
    <property type="match status" value="1"/>
</dbReference>
<dbReference type="PANTHER" id="PTHR10491:SF4">
    <property type="entry name" value="METHIONINE ADENOSYLTRANSFERASE 2 SUBUNIT BETA"/>
    <property type="match status" value="1"/>
</dbReference>
<comment type="similarity">
    <text evidence="1 2">Belongs to the dTDP-4-dehydrorhamnose reductase family.</text>
</comment>
<dbReference type="EC" id="1.1.1.133" evidence="2"/>